<gene>
    <name evidence="1" type="ORF">HP397_01595</name>
</gene>
<sequence>MLELFKELKFVKSDRWAVGNAIGEIGDKTYVDEYIKIINDRSNGRDRQMIVYFMYRFKEKKVKEALLGLLDDEEVNGHALYALGMFKDYSLIEKIKLFLSHKITFKRTIAKRAIAKLEKQKNLEST</sequence>
<organism evidence="1 2">
    <name type="scientific">Streptobacillus felis</name>
    <dbReference type="NCBI Taxonomy" id="1384509"/>
    <lineage>
        <taxon>Bacteria</taxon>
        <taxon>Fusobacteriati</taxon>
        <taxon>Fusobacteriota</taxon>
        <taxon>Fusobacteriia</taxon>
        <taxon>Fusobacteriales</taxon>
        <taxon>Leptotrichiaceae</taxon>
        <taxon>Streptobacillus</taxon>
    </lineage>
</organism>
<dbReference type="EMBL" id="JABMKT010000004">
    <property type="protein sequence ID" value="NYV27522.1"/>
    <property type="molecule type" value="Genomic_DNA"/>
</dbReference>
<dbReference type="SUPFAM" id="SSF48371">
    <property type="entry name" value="ARM repeat"/>
    <property type="match status" value="1"/>
</dbReference>
<dbReference type="InterPro" id="IPR011989">
    <property type="entry name" value="ARM-like"/>
</dbReference>
<dbReference type="InterPro" id="IPR016024">
    <property type="entry name" value="ARM-type_fold"/>
</dbReference>
<comment type="caution">
    <text evidence="1">The sequence shown here is derived from an EMBL/GenBank/DDBJ whole genome shotgun (WGS) entry which is preliminary data.</text>
</comment>
<dbReference type="Proteomes" id="UP000526184">
    <property type="component" value="Unassembled WGS sequence"/>
</dbReference>
<dbReference type="RefSeq" id="WP_180135435.1">
    <property type="nucleotide sequence ID" value="NZ_JABMKT010000004.1"/>
</dbReference>
<reference evidence="1 2" key="1">
    <citation type="submission" date="2020-05" db="EMBL/GenBank/DDBJ databases">
        <title>Streptobacillus felis strain LHL191014123.</title>
        <authorList>
            <person name="Fawzy A."/>
            <person name="Rau J."/>
            <person name="Risse K."/>
            <person name="Schauerte N."/>
            <person name="Geiger C."/>
            <person name="Blom J."/>
            <person name="Imirzalioglu C."/>
            <person name="Falgenhauer J."/>
            <person name="Bach A."/>
            <person name="Herden C."/>
            <person name="Eisenberg T."/>
        </authorList>
    </citation>
    <scope>NUCLEOTIDE SEQUENCE [LARGE SCALE GENOMIC DNA]</scope>
    <source>
        <strain evidence="1 2">LHL191014123</strain>
    </source>
</reference>
<keyword evidence="2" id="KW-1185">Reference proteome</keyword>
<name>A0A7Z0PE65_9FUSO</name>
<proteinExistence type="predicted"/>
<dbReference type="AlphaFoldDB" id="A0A7Z0PE65"/>
<evidence type="ECO:0008006" key="3">
    <source>
        <dbReference type="Google" id="ProtNLM"/>
    </source>
</evidence>
<evidence type="ECO:0000313" key="2">
    <source>
        <dbReference type="Proteomes" id="UP000526184"/>
    </source>
</evidence>
<accession>A0A7Z0PE65</accession>
<dbReference type="Gene3D" id="1.25.10.10">
    <property type="entry name" value="Leucine-rich Repeat Variant"/>
    <property type="match status" value="1"/>
</dbReference>
<protein>
    <recommendedName>
        <fullName evidence="3">HEAT repeat domain-containing protein</fullName>
    </recommendedName>
</protein>
<evidence type="ECO:0000313" key="1">
    <source>
        <dbReference type="EMBL" id="NYV27522.1"/>
    </source>
</evidence>